<feature type="region of interest" description="Disordered" evidence="1">
    <location>
        <begin position="103"/>
        <end position="166"/>
    </location>
</feature>
<accession>A0AAN8I2U7</accession>
<dbReference type="GO" id="GO:0005786">
    <property type="term" value="C:signal recognition particle, endoplasmic reticulum targeting"/>
    <property type="evidence" value="ECO:0007669"/>
    <property type="project" value="TreeGrafter"/>
</dbReference>
<feature type="region of interest" description="Disordered" evidence="1">
    <location>
        <begin position="1"/>
        <end position="62"/>
    </location>
</feature>
<protein>
    <recommendedName>
        <fullName evidence="2">SRP9 domain-containing protein</fullName>
    </recommendedName>
</protein>
<reference evidence="3 4" key="1">
    <citation type="submission" date="2022-12" db="EMBL/GenBank/DDBJ databases">
        <title>Genomic features and morphological characterization of a novel Knufia sp. strain isolated from spacecraft assembly facility.</title>
        <authorList>
            <person name="Teixeira M."/>
            <person name="Chander A.M."/>
            <person name="Stajich J.E."/>
            <person name="Venkateswaran K."/>
        </authorList>
    </citation>
    <scope>NUCLEOTIDE SEQUENCE [LARGE SCALE GENOMIC DNA]</scope>
    <source>
        <strain evidence="3 4">FJI-L2-BK-P2</strain>
    </source>
</reference>
<dbReference type="Pfam" id="PF05486">
    <property type="entry name" value="SRP9-21"/>
    <property type="match status" value="1"/>
</dbReference>
<name>A0AAN8I2U7_9EURO</name>
<dbReference type="GO" id="GO:0006614">
    <property type="term" value="P:SRP-dependent cotranslational protein targeting to membrane"/>
    <property type="evidence" value="ECO:0007669"/>
    <property type="project" value="InterPro"/>
</dbReference>
<gene>
    <name evidence="3" type="ORF">OHC33_006848</name>
</gene>
<dbReference type="InterPro" id="IPR039914">
    <property type="entry name" value="SRP9-like"/>
</dbReference>
<evidence type="ECO:0000256" key="1">
    <source>
        <dbReference type="SAM" id="MobiDB-lite"/>
    </source>
</evidence>
<organism evidence="3 4">
    <name type="scientific">Knufia fluminis</name>
    <dbReference type="NCBI Taxonomy" id="191047"/>
    <lineage>
        <taxon>Eukaryota</taxon>
        <taxon>Fungi</taxon>
        <taxon>Dikarya</taxon>
        <taxon>Ascomycota</taxon>
        <taxon>Pezizomycotina</taxon>
        <taxon>Eurotiomycetes</taxon>
        <taxon>Chaetothyriomycetidae</taxon>
        <taxon>Chaetothyriales</taxon>
        <taxon>Trichomeriaceae</taxon>
        <taxon>Knufia</taxon>
    </lineage>
</organism>
<feature type="compositionally biased region" description="Polar residues" evidence="1">
    <location>
        <begin position="1"/>
        <end position="22"/>
    </location>
</feature>
<evidence type="ECO:0000313" key="3">
    <source>
        <dbReference type="EMBL" id="KAK5951962.1"/>
    </source>
</evidence>
<feature type="compositionally biased region" description="Gly residues" evidence="1">
    <location>
        <begin position="104"/>
        <end position="123"/>
    </location>
</feature>
<proteinExistence type="predicted"/>
<feature type="compositionally biased region" description="Low complexity" evidence="1">
    <location>
        <begin position="32"/>
        <end position="48"/>
    </location>
</feature>
<dbReference type="PANTHER" id="PTHR12834">
    <property type="entry name" value="SIGNAL RECOGNITION PARTICLE 9 KDA PROTEIN"/>
    <property type="match status" value="1"/>
</dbReference>
<evidence type="ECO:0000313" key="4">
    <source>
        <dbReference type="Proteomes" id="UP001316803"/>
    </source>
</evidence>
<comment type="caution">
    <text evidence="3">The sequence shown here is derived from an EMBL/GenBank/DDBJ whole genome shotgun (WGS) entry which is preliminary data.</text>
</comment>
<sequence>MHQSSLLIQAYPQTTRITTKYSQPRKSKGSKATATDTGATTTDAPNATSSKPKKEPSATLTLKTYHPESGICLKYRTDKAAEVGRLMTGLGRLAKGEIIEAATGDGGETAPGAGVEIGSGQGMSGTDKMEVDVGAATGAKTAAQMTQGSQQQQSGGGGKKKKKSKK</sequence>
<feature type="domain" description="SRP9" evidence="2">
    <location>
        <begin position="2"/>
        <end position="95"/>
    </location>
</feature>
<keyword evidence="4" id="KW-1185">Reference proteome</keyword>
<dbReference type="InterPro" id="IPR039432">
    <property type="entry name" value="SRP9_dom"/>
</dbReference>
<dbReference type="Proteomes" id="UP001316803">
    <property type="component" value="Unassembled WGS sequence"/>
</dbReference>
<dbReference type="EMBL" id="JAKLMC020000017">
    <property type="protein sequence ID" value="KAK5951962.1"/>
    <property type="molecule type" value="Genomic_DNA"/>
</dbReference>
<evidence type="ECO:0000259" key="2">
    <source>
        <dbReference type="Pfam" id="PF05486"/>
    </source>
</evidence>
<dbReference type="AlphaFoldDB" id="A0AAN8I2U7"/>
<dbReference type="PANTHER" id="PTHR12834:SF12">
    <property type="entry name" value="SIGNAL RECOGNITION PARTICLE 9 KDA PROTEIN"/>
    <property type="match status" value="1"/>
</dbReference>